<dbReference type="Gene3D" id="3.20.20.370">
    <property type="entry name" value="Glycoside hydrolase/deacetylase"/>
    <property type="match status" value="1"/>
</dbReference>
<keyword evidence="1" id="KW-0732">Signal</keyword>
<dbReference type="Pfam" id="PF10096">
    <property type="entry name" value="DUF2334"/>
    <property type="match status" value="1"/>
</dbReference>
<dbReference type="GO" id="GO:0005975">
    <property type="term" value="P:carbohydrate metabolic process"/>
    <property type="evidence" value="ECO:0007669"/>
    <property type="project" value="InterPro"/>
</dbReference>
<dbReference type="AlphaFoldDB" id="A0A1I2AL55"/>
<dbReference type="CDD" id="cd10923">
    <property type="entry name" value="CE4_COG5298"/>
    <property type="match status" value="1"/>
</dbReference>
<reference evidence="3" key="1">
    <citation type="submission" date="2016-10" db="EMBL/GenBank/DDBJ databases">
        <authorList>
            <person name="Varghese N."/>
            <person name="Submissions S."/>
        </authorList>
    </citation>
    <scope>NUCLEOTIDE SEQUENCE [LARGE SCALE GENOMIC DNA]</scope>
    <source>
        <strain evidence="3">UNC178MFTsu3.1</strain>
    </source>
</reference>
<feature type="chain" id="PRO_5011727280" evidence="1">
    <location>
        <begin position="35"/>
        <end position="597"/>
    </location>
</feature>
<dbReference type="InterPro" id="IPR018763">
    <property type="entry name" value="DUF2334"/>
</dbReference>
<gene>
    <name evidence="2" type="ORF">SAMN02799615_01068</name>
</gene>
<evidence type="ECO:0000313" key="3">
    <source>
        <dbReference type="Proteomes" id="UP000199477"/>
    </source>
</evidence>
<dbReference type="InterPro" id="IPR011330">
    <property type="entry name" value="Glyco_hydro/deAcase_b/a-brl"/>
</dbReference>
<sequence>MTRSRLKPSVVRSLLASAALVLTTAAGLTSPVQAQTAEHSGMSLLPAPPRSFVAAPSIKKIQTASTLTASTYTTSGPVQRNVSLSALLGAPANAFAGAPGANANQNTLVLYDSTGAWAWLGEAYAVMAANLVSHGSKYTLHTAATYTAGELNNYTGLVYVGSTYDEPLPTAMLDDVLATTKPVLWMNDNIWQLAARSPNFGAQYGFTPMFFDFSNAVTVSYKGVAIQRNALAVPSGLLQTAIVDPAKATAVAVATNDTGGTVNWATKGANLTYIGEIPFSYIGMNDRYLIAADLIGKVSNPSMPARKRALVRIEDVNATDDPAALRAIADYLFSKGVPFTVAVIPYYLDPKGYYSNGVPQAIHLSQARNVVSALKYMQSKGGTILMHGYTHQYSNVPNPYSGVSADDFEFFRAHINADNYVIYDTPPAEDSALWTQGRIVKGLMDFAAAGFLAPTIFEPPHYAASATDYKVINSMFSARYDRGLYAGGWCPNGACGTGTPDYTRIYGQFFPYLVRDIYGSVVIGEQLGNVETEAFNNNPPRLPADILASANANTVVQDSVQSFFFHPYVNINYLKQIVQGLQGMGYTFVPANTVKQG</sequence>
<keyword evidence="3" id="KW-1185">Reference proteome</keyword>
<name>A0A1I2AL55_9GAMM</name>
<proteinExistence type="predicted"/>
<dbReference type="STRING" id="500610.SAMN02799615_01068"/>
<protein>
    <submittedName>
        <fullName evidence="2">Uncharacterized protein YdaL</fullName>
    </submittedName>
</protein>
<organism evidence="2 3">
    <name type="scientific">Dyella marensis</name>
    <dbReference type="NCBI Taxonomy" id="500610"/>
    <lineage>
        <taxon>Bacteria</taxon>
        <taxon>Pseudomonadati</taxon>
        <taxon>Pseudomonadota</taxon>
        <taxon>Gammaproteobacteria</taxon>
        <taxon>Lysobacterales</taxon>
        <taxon>Rhodanobacteraceae</taxon>
        <taxon>Dyella</taxon>
    </lineage>
</organism>
<feature type="signal peptide" evidence="1">
    <location>
        <begin position="1"/>
        <end position="34"/>
    </location>
</feature>
<evidence type="ECO:0000313" key="2">
    <source>
        <dbReference type="EMBL" id="SFE44626.1"/>
    </source>
</evidence>
<dbReference type="EMBL" id="FONH01000002">
    <property type="protein sequence ID" value="SFE44626.1"/>
    <property type="molecule type" value="Genomic_DNA"/>
</dbReference>
<accession>A0A1I2AL55</accession>
<evidence type="ECO:0000256" key="1">
    <source>
        <dbReference type="SAM" id="SignalP"/>
    </source>
</evidence>
<dbReference type="SUPFAM" id="SSF88713">
    <property type="entry name" value="Glycoside hydrolase/deacetylase"/>
    <property type="match status" value="1"/>
</dbReference>
<dbReference type="Proteomes" id="UP000199477">
    <property type="component" value="Unassembled WGS sequence"/>
</dbReference>